<dbReference type="InterPro" id="IPR001487">
    <property type="entry name" value="Bromodomain"/>
</dbReference>
<dbReference type="eggNOG" id="KOG1827">
    <property type="taxonomic scope" value="Eukaryota"/>
</dbReference>
<feature type="domain" description="Bromo" evidence="12">
    <location>
        <begin position="370"/>
        <end position="428"/>
    </location>
</feature>
<dbReference type="PROSITE" id="PS51038">
    <property type="entry name" value="BAH"/>
    <property type="match status" value="1"/>
</dbReference>
<keyword evidence="6 10" id="KW-0103">Bromodomain</keyword>
<dbReference type="GO" id="GO:0006368">
    <property type="term" value="P:transcription elongation by RNA polymerase II"/>
    <property type="evidence" value="ECO:0007669"/>
    <property type="project" value="TreeGrafter"/>
</dbReference>
<feature type="region of interest" description="Disordered" evidence="11">
    <location>
        <begin position="316"/>
        <end position="347"/>
    </location>
</feature>
<evidence type="ECO:0000256" key="1">
    <source>
        <dbReference type="ARBA" id="ARBA00004123"/>
    </source>
</evidence>
<keyword evidence="4" id="KW-0156">Chromatin regulator</keyword>
<dbReference type="SMART" id="SM00439">
    <property type="entry name" value="BAH"/>
    <property type="match status" value="1"/>
</dbReference>
<evidence type="ECO:0000256" key="8">
    <source>
        <dbReference type="ARBA" id="ARBA00023242"/>
    </source>
</evidence>
<evidence type="ECO:0000256" key="5">
    <source>
        <dbReference type="ARBA" id="ARBA00023015"/>
    </source>
</evidence>
<sequence>MAGDSVDQKGMLHAMLKKECAELFALRDPESGLDLMPIFSILPAKRDYPDYYSLISYPVAYSTLKKKLPHYPSAAAWLKDAAYIAWNAKTYNLRGSQVWKFADIIEKHLKNVTVPRLKRVYPEIEYPYLGPLPDENPPLEQQQPQSGQVPLQTEHRTPQPAGVQAEVQKPEPQAHSQQLSEQQQQQLQQQQELILQQQLLQQHQRHFPIVAPKAPAKEASIQPKMKFIQFATKDKPKGTNATVHGHSIIKQETARGTTPVERTDTPPNAATNTNMNMNTSINTNTTPAVPQQAAMPRHHIPMPKRMHSNYELSAYSPPMSQTTTPQPHMMSRKDKKALTRRGRPPMIDLPHIQRMKNIIKGLKKEIDPTTRKSVTVPFEKLPNPASDPVYYTTITDPITFDDIWKRVKTRKYKDMQSFQTDISLMLINYKTAYNSNMDNMNKLIAFEKTFNVLYHYELAKPDKDYIPEGEFRYPIDEITVNNRAYHVGDWVLLANPNDPMKPVVGQIFKLWNTEDGQKWLNACWYFRPEQTVHRVDRLFYKNEVMKTGQYRDHQIEDIVGSCYVEHFTRYQRSEPTTDIGGPLFLCEYRYNESDKVFNKIRTWRACLPEEIRDVEEPCRPVNGRKFFKYVSPISHLLPPNSTMEDPIPEPQMADPNAPPLVGAVYMRPPLQRDDLGEYSTSHDSPRHIIRPGEPHEPGVIDQEMGTITVDSTVNLTQTKPSYSASPSLLGTGTGKVGRPPNSSHHKIHSNAQILQNDFKTTYSSKMAAVTNRVAGYNNATHNNVPKNTSATMLMPITNRMQSNGKQTSKTQVTGPSKKAMEQSYASYIQYAAAYKGNNQGSVIVDTPGAYVLPIDILGERVKGSQELYEIQTADFNSMAKRLTKEEMNLQRKRGRNGEIIWFRSPSVMLGERLLNLGDTHLQTPLNVWNFPDRLGVTDNLAGFDYEEVEEEGETMATITKAAVDHVMSTDDDYNGVEGPATGDSDQDIPKTINLEETMYLDEDDKDDCNDLTGPHFLGLRPSAKYLAYKLSDQ</sequence>
<keyword evidence="7" id="KW-0804">Transcription</keyword>
<evidence type="ECO:0000259" key="13">
    <source>
        <dbReference type="PROSITE" id="PS51038"/>
    </source>
</evidence>
<feature type="domain" description="BAH" evidence="13">
    <location>
        <begin position="483"/>
        <end position="601"/>
    </location>
</feature>
<evidence type="ECO:0000256" key="7">
    <source>
        <dbReference type="ARBA" id="ARBA00023163"/>
    </source>
</evidence>
<keyword evidence="5" id="KW-0805">Transcription regulation</keyword>
<dbReference type="CDD" id="cd04717">
    <property type="entry name" value="BAH_polybromo"/>
    <property type="match status" value="1"/>
</dbReference>
<feature type="compositionally biased region" description="Low complexity" evidence="11">
    <location>
        <begin position="138"/>
        <end position="152"/>
    </location>
</feature>
<evidence type="ECO:0000256" key="4">
    <source>
        <dbReference type="ARBA" id="ARBA00022853"/>
    </source>
</evidence>
<dbReference type="AlphaFoldDB" id="J7S419"/>
<dbReference type="GeneID" id="34524664"/>
<gene>
    <name evidence="14" type="primary">KNAG0B05830</name>
    <name evidence="14" type="ordered locus">KNAG_0B05830</name>
</gene>
<dbReference type="Gene3D" id="1.20.920.10">
    <property type="entry name" value="Bromodomain-like"/>
    <property type="match status" value="2"/>
</dbReference>
<dbReference type="PANTHER" id="PTHR16062">
    <property type="entry name" value="SWI/SNF-RELATED"/>
    <property type="match status" value="1"/>
</dbReference>
<evidence type="ECO:0000256" key="6">
    <source>
        <dbReference type="ARBA" id="ARBA00023117"/>
    </source>
</evidence>
<protein>
    <recommendedName>
        <fullName evidence="16">BAH domain-containing protein</fullName>
    </recommendedName>
</protein>
<evidence type="ECO:0000313" key="14">
    <source>
        <dbReference type="EMBL" id="CCK69014.1"/>
    </source>
</evidence>
<dbReference type="InterPro" id="IPR001025">
    <property type="entry name" value="BAH_dom"/>
</dbReference>
<feature type="region of interest" description="Disordered" evidence="11">
    <location>
        <begin position="717"/>
        <end position="747"/>
    </location>
</feature>
<feature type="region of interest" description="Disordered" evidence="11">
    <location>
        <begin position="131"/>
        <end position="184"/>
    </location>
</feature>
<dbReference type="InterPro" id="IPR043151">
    <property type="entry name" value="BAH_sf"/>
</dbReference>
<dbReference type="Pfam" id="PF00439">
    <property type="entry name" value="Bromodomain"/>
    <property type="match status" value="2"/>
</dbReference>
<feature type="compositionally biased region" description="Low complexity" evidence="11">
    <location>
        <begin position="265"/>
        <end position="276"/>
    </location>
</feature>
<dbReference type="OrthoDB" id="1742084at2759"/>
<feature type="compositionally biased region" description="Low complexity" evidence="11">
    <location>
        <begin position="173"/>
        <end position="184"/>
    </location>
</feature>
<dbReference type="SUPFAM" id="SSF47370">
    <property type="entry name" value="Bromodomain"/>
    <property type="match status" value="2"/>
</dbReference>
<dbReference type="InterPro" id="IPR037382">
    <property type="entry name" value="Rsc/polybromo"/>
</dbReference>
<keyword evidence="15" id="KW-1185">Reference proteome</keyword>
<dbReference type="HOGENOM" id="CLU_007728_2_0_1"/>
<keyword evidence="3" id="KW-0677">Repeat</keyword>
<reference evidence="15" key="2">
    <citation type="submission" date="2012-08" db="EMBL/GenBank/DDBJ databases">
        <title>Genome sequence of Kazachstania naganishii.</title>
        <authorList>
            <person name="Gordon J.L."/>
            <person name="Armisen D."/>
            <person name="Proux-Wera E."/>
            <person name="OhEigeartaigh S.S."/>
            <person name="Byrne K.P."/>
            <person name="Wolfe K.H."/>
        </authorList>
    </citation>
    <scope>NUCLEOTIDE SEQUENCE [LARGE SCALE GENOMIC DNA]</scope>
    <source>
        <strain evidence="15">ATCC MYA-139 / BCRC 22969 / CBS 8797 / CCRC 22969 / KCTC 17520 / NBRC 10181 / NCYC 3082</strain>
    </source>
</reference>
<feature type="compositionally biased region" description="Low complexity" evidence="11">
    <location>
        <begin position="316"/>
        <end position="329"/>
    </location>
</feature>
<dbReference type="GO" id="GO:0006338">
    <property type="term" value="P:chromatin remodeling"/>
    <property type="evidence" value="ECO:0007669"/>
    <property type="project" value="InterPro"/>
</dbReference>
<evidence type="ECO:0000256" key="9">
    <source>
        <dbReference type="ARBA" id="ARBA00061403"/>
    </source>
</evidence>
<evidence type="ECO:0000256" key="3">
    <source>
        <dbReference type="ARBA" id="ARBA00022737"/>
    </source>
</evidence>
<evidence type="ECO:0000256" key="2">
    <source>
        <dbReference type="ARBA" id="ARBA00022553"/>
    </source>
</evidence>
<accession>J7S419</accession>
<evidence type="ECO:0000259" key="12">
    <source>
        <dbReference type="PROSITE" id="PS50014"/>
    </source>
</evidence>
<dbReference type="Gene3D" id="2.30.30.490">
    <property type="match status" value="1"/>
</dbReference>
<feature type="compositionally biased region" description="Basic residues" evidence="11">
    <location>
        <begin position="333"/>
        <end position="343"/>
    </location>
</feature>
<proteinExistence type="inferred from homology"/>
<dbReference type="PROSITE" id="PS50014">
    <property type="entry name" value="BROMODOMAIN_2"/>
    <property type="match status" value="2"/>
</dbReference>
<name>J7S419_HUIN7</name>
<dbReference type="STRING" id="1071383.J7S419"/>
<reference evidence="14 15" key="1">
    <citation type="journal article" date="2011" name="Proc. Natl. Acad. Sci. U.S.A.">
        <title>Evolutionary erosion of yeast sex chromosomes by mating-type switching accidents.</title>
        <authorList>
            <person name="Gordon J.L."/>
            <person name="Armisen D."/>
            <person name="Proux-Wera E."/>
            <person name="Oheigeartaigh S.S."/>
            <person name="Byrne K.P."/>
            <person name="Wolfe K.H."/>
        </authorList>
    </citation>
    <scope>NUCLEOTIDE SEQUENCE [LARGE SCALE GENOMIC DNA]</scope>
    <source>
        <strain evidence="15">ATCC MYA-139 / BCRC 22969 / CBS 8797 / CCRC 22969 / KCTC 17520 / NBRC 10181 / NCYC 3082</strain>
    </source>
</reference>
<dbReference type="GO" id="GO:0003682">
    <property type="term" value="F:chromatin binding"/>
    <property type="evidence" value="ECO:0007669"/>
    <property type="project" value="InterPro"/>
</dbReference>
<comment type="similarity">
    <text evidence="9">Belongs to the RSC1 family.</text>
</comment>
<comment type="subcellular location">
    <subcellularLocation>
        <location evidence="1">Nucleus</location>
    </subcellularLocation>
</comment>
<dbReference type="GO" id="GO:0016586">
    <property type="term" value="C:RSC-type complex"/>
    <property type="evidence" value="ECO:0007669"/>
    <property type="project" value="InterPro"/>
</dbReference>
<evidence type="ECO:0000256" key="11">
    <source>
        <dbReference type="SAM" id="MobiDB-lite"/>
    </source>
</evidence>
<evidence type="ECO:0008006" key="16">
    <source>
        <dbReference type="Google" id="ProtNLM"/>
    </source>
</evidence>
<dbReference type="SMART" id="SM00297">
    <property type="entry name" value="BROMO"/>
    <property type="match status" value="2"/>
</dbReference>
<feature type="domain" description="Bromo" evidence="12">
    <location>
        <begin position="31"/>
        <end position="99"/>
    </location>
</feature>
<evidence type="ECO:0000256" key="10">
    <source>
        <dbReference type="PROSITE-ProRule" id="PRU00035"/>
    </source>
</evidence>
<evidence type="ECO:0000313" key="15">
    <source>
        <dbReference type="Proteomes" id="UP000006310"/>
    </source>
</evidence>
<dbReference type="InterPro" id="IPR036427">
    <property type="entry name" value="Bromodomain-like_sf"/>
</dbReference>
<dbReference type="KEGG" id="kng:KNAG_0B05830"/>
<organism evidence="14 15">
    <name type="scientific">Huiozyma naganishii (strain ATCC MYA-139 / BCRC 22969 / CBS 8797 / KCTC 17520 / NBRC 10181 / NCYC 3082 / Yp74L-3)</name>
    <name type="common">Yeast</name>
    <name type="synonym">Kazachstania naganishii</name>
    <dbReference type="NCBI Taxonomy" id="1071383"/>
    <lineage>
        <taxon>Eukaryota</taxon>
        <taxon>Fungi</taxon>
        <taxon>Dikarya</taxon>
        <taxon>Ascomycota</taxon>
        <taxon>Saccharomycotina</taxon>
        <taxon>Saccharomycetes</taxon>
        <taxon>Saccharomycetales</taxon>
        <taxon>Saccharomycetaceae</taxon>
        <taxon>Huiozyma</taxon>
    </lineage>
</organism>
<dbReference type="Proteomes" id="UP000006310">
    <property type="component" value="Chromosome 2"/>
</dbReference>
<keyword evidence="2" id="KW-0597">Phosphoprotein</keyword>
<keyword evidence="8" id="KW-0539">Nucleus</keyword>
<dbReference type="FunFam" id="2.30.30.490:FF:000016">
    <property type="entry name" value="RSC complex member"/>
    <property type="match status" value="1"/>
</dbReference>
<feature type="region of interest" description="Disordered" evidence="11">
    <location>
        <begin position="252"/>
        <end position="276"/>
    </location>
</feature>
<feature type="compositionally biased region" description="Polar residues" evidence="11">
    <location>
        <begin position="717"/>
        <end position="730"/>
    </location>
</feature>
<dbReference type="PANTHER" id="PTHR16062:SF21">
    <property type="entry name" value="CHROMATIN STRUCTURE-REMODELING COMPLEX SUBUNIT RSC1-RELATED"/>
    <property type="match status" value="1"/>
</dbReference>
<dbReference type="EMBL" id="HE978315">
    <property type="protein sequence ID" value="CCK69014.1"/>
    <property type="molecule type" value="Genomic_DNA"/>
</dbReference>
<dbReference type="RefSeq" id="XP_022463260.1">
    <property type="nucleotide sequence ID" value="XM_022606579.1"/>
</dbReference>
<dbReference type="Pfam" id="PF01426">
    <property type="entry name" value="BAH"/>
    <property type="match status" value="1"/>
</dbReference>